<proteinExistence type="predicted"/>
<evidence type="ECO:0000313" key="1">
    <source>
        <dbReference type="EMBL" id="GFN05078.1"/>
    </source>
</evidence>
<name>A0A7J0CRW7_STRMI</name>
<reference evidence="1 2" key="1">
    <citation type="submission" date="2020-05" db="EMBL/GenBank/DDBJ databases">
        <title>Whole genome shotgun sequence of Streptomyces microflavus NBRC 13062.</title>
        <authorList>
            <person name="Komaki H."/>
            <person name="Tamura T."/>
        </authorList>
    </citation>
    <scope>NUCLEOTIDE SEQUENCE [LARGE SCALE GENOMIC DNA]</scope>
    <source>
        <strain evidence="1 2">NBRC 13062</strain>
    </source>
</reference>
<organism evidence="1 2">
    <name type="scientific">Streptomyces microflavus</name>
    <name type="common">Streptomyces lipmanii</name>
    <dbReference type="NCBI Taxonomy" id="1919"/>
    <lineage>
        <taxon>Bacteria</taxon>
        <taxon>Bacillati</taxon>
        <taxon>Actinomycetota</taxon>
        <taxon>Actinomycetes</taxon>
        <taxon>Kitasatosporales</taxon>
        <taxon>Streptomycetaceae</taxon>
        <taxon>Streptomyces</taxon>
    </lineage>
</organism>
<dbReference type="EMBL" id="BLWD01000001">
    <property type="protein sequence ID" value="GFN05078.1"/>
    <property type="molecule type" value="Genomic_DNA"/>
</dbReference>
<dbReference type="AlphaFoldDB" id="A0A7J0CRW7"/>
<evidence type="ECO:0000313" key="2">
    <source>
        <dbReference type="Proteomes" id="UP000498740"/>
    </source>
</evidence>
<dbReference type="RefSeq" id="WP_032760410.1">
    <property type="nucleotide sequence ID" value="NZ_BMUG01000002.1"/>
</dbReference>
<dbReference type="Proteomes" id="UP000498740">
    <property type="component" value="Unassembled WGS sequence"/>
</dbReference>
<sequence>MSEQSGSALSSAGFDTAWCATDLGTYRACRHTYERYSLDSLPPLDSDQFTGAFTWLGGAGDPIPRQVRKLNGLAKELSATGLTLPRDFVTFQTSENLYGSLDEVSVTGCWTNLSPPLPSPVEPGAFLVRFFRDQQDCVIWYLYLRPMSEAFVVHSDVDYEFEYEAQRNGEEIQPDLADAQEQRSAILWCAPSFEEFAHRFWIENRIWHAVNDPDLQRLEPRLQEYVNHYATPEAPDGERLRTVVDKADVAR</sequence>
<gene>
    <name evidence="1" type="ORF">Smic_36340</name>
</gene>
<comment type="caution">
    <text evidence="1">The sequence shown here is derived from an EMBL/GenBank/DDBJ whole genome shotgun (WGS) entry which is preliminary data.</text>
</comment>
<protein>
    <submittedName>
        <fullName evidence="1">Uncharacterized protein</fullName>
    </submittedName>
</protein>
<accession>A0A7J0CRW7</accession>